<feature type="coiled-coil region" evidence="1">
    <location>
        <begin position="217"/>
        <end position="244"/>
    </location>
</feature>
<keyword evidence="1" id="KW-0175">Coiled coil</keyword>
<dbReference type="GO" id="GO:0015562">
    <property type="term" value="F:efflux transmembrane transporter activity"/>
    <property type="evidence" value="ECO:0007669"/>
    <property type="project" value="InterPro"/>
</dbReference>
<evidence type="ECO:0000313" key="4">
    <source>
        <dbReference type="Proteomes" id="UP000238081"/>
    </source>
</evidence>
<dbReference type="SUPFAM" id="SSF56954">
    <property type="entry name" value="Outer membrane efflux proteins (OEP)"/>
    <property type="match status" value="1"/>
</dbReference>
<protein>
    <recommendedName>
        <fullName evidence="5">TolC family protein</fullName>
    </recommendedName>
</protein>
<accession>A0A2S7F7W2</accession>
<gene>
    <name evidence="3" type="ORF">AWN73_17155</name>
</gene>
<dbReference type="AlphaFoldDB" id="A0A2S7F7W2"/>
<dbReference type="Gene3D" id="1.20.1600.10">
    <property type="entry name" value="Outer membrane efflux proteins (OEP)"/>
    <property type="match status" value="1"/>
</dbReference>
<dbReference type="Proteomes" id="UP000238081">
    <property type="component" value="Unassembled WGS sequence"/>
</dbReference>
<proteinExistence type="predicted"/>
<dbReference type="PANTHER" id="PTHR30203">
    <property type="entry name" value="OUTER MEMBRANE CATION EFFLUX PROTEIN"/>
    <property type="match status" value="1"/>
</dbReference>
<dbReference type="RefSeq" id="WP_043667148.1">
    <property type="nucleotide sequence ID" value="NZ_JBFNYE010000042.1"/>
</dbReference>
<keyword evidence="2" id="KW-0732">Signal</keyword>
<name>A0A2S7F7W2_CLOBU</name>
<feature type="signal peptide" evidence="2">
    <location>
        <begin position="1"/>
        <end position="23"/>
    </location>
</feature>
<evidence type="ECO:0008006" key="5">
    <source>
        <dbReference type="Google" id="ProtNLM"/>
    </source>
</evidence>
<reference evidence="3 4" key="1">
    <citation type="submission" date="2016-01" db="EMBL/GenBank/DDBJ databases">
        <title>Characterization of the Clostridium difficile lineages that are prevalent in Hong Kong and China.</title>
        <authorList>
            <person name="Kwok J.S.-L."/>
            <person name="Lam W.-Y."/>
            <person name="Ip M."/>
            <person name="Chan T.-F."/>
            <person name="Hawkey P.M."/>
            <person name="Tsui S.K.-W."/>
        </authorList>
    </citation>
    <scope>NUCLEOTIDE SEQUENCE [LARGE SCALE GENOMIC DNA]</scope>
    <source>
        <strain evidence="3 4">300064</strain>
    </source>
</reference>
<organism evidence="3 4">
    <name type="scientific">Clostridium butyricum</name>
    <dbReference type="NCBI Taxonomy" id="1492"/>
    <lineage>
        <taxon>Bacteria</taxon>
        <taxon>Bacillati</taxon>
        <taxon>Bacillota</taxon>
        <taxon>Clostridia</taxon>
        <taxon>Eubacteriales</taxon>
        <taxon>Clostridiaceae</taxon>
        <taxon>Clostridium</taxon>
    </lineage>
</organism>
<feature type="chain" id="PRO_5038750872" description="TolC family protein" evidence="2">
    <location>
        <begin position="24"/>
        <end position="416"/>
    </location>
</feature>
<dbReference type="PANTHER" id="PTHR30203:SF30">
    <property type="entry name" value="OUTER MEMBRANE PROTEIN-RELATED"/>
    <property type="match status" value="1"/>
</dbReference>
<comment type="caution">
    <text evidence="3">The sequence shown here is derived from an EMBL/GenBank/DDBJ whole genome shotgun (WGS) entry which is preliminary data.</text>
</comment>
<evidence type="ECO:0000256" key="1">
    <source>
        <dbReference type="SAM" id="Coils"/>
    </source>
</evidence>
<dbReference type="EMBL" id="LRDH01000127">
    <property type="protein sequence ID" value="PPV13113.1"/>
    <property type="molecule type" value="Genomic_DNA"/>
</dbReference>
<feature type="coiled-coil region" evidence="1">
    <location>
        <begin position="47"/>
        <end position="160"/>
    </location>
</feature>
<sequence>MKRKLIAFLLVLFTALSISSTKAYCSDTQTISFSNIKSIMIENSIDMKIADNNLKNTKQELQKINDSIEDLGDGSYKGSTISKNISTLEDEVEELESTVKSLKSQLDSLTDSDPSYSEVKSEYEDKNASLTKKQSTLEQLKGYKKSRTTAQRNLKKAELTYNQTVEDAVYKAQQSYVSCLSTTSQLENKKNTLEYNTKKSEISKLQYESGFLSKKDYENTITDNTDSENEIKELESKNEIALNNLKLTLGISQGADVNLDNNVESDFNSVMSINYSEDLKEMLKNSIDISVSNLEVDWAKDDDDEDDDDDNDYENYTLENKELSLDKQSITSEINFKEKYNNLMTAYNSIKSSYDKLQQSQEDYGVSSKKYSLGFITKNELEKAKLDLDSKMSDFNSERNDFYLKYLDYTQMKEGY</sequence>
<evidence type="ECO:0000256" key="2">
    <source>
        <dbReference type="SAM" id="SignalP"/>
    </source>
</evidence>
<dbReference type="InterPro" id="IPR010131">
    <property type="entry name" value="MdtP/NodT-like"/>
</dbReference>
<evidence type="ECO:0000313" key="3">
    <source>
        <dbReference type="EMBL" id="PPV13113.1"/>
    </source>
</evidence>